<accession>G8YH41</accession>
<keyword evidence="3" id="KW-1185">Reference proteome</keyword>
<proteinExistence type="predicted"/>
<dbReference type="OrthoDB" id="4081346at2759"/>
<protein>
    <submittedName>
        <fullName evidence="2">Piso0_003071 protein</fullName>
    </submittedName>
</protein>
<evidence type="ECO:0000313" key="1">
    <source>
        <dbReference type="EMBL" id="CCE79978.1"/>
    </source>
</evidence>
<evidence type="ECO:0000313" key="2">
    <source>
        <dbReference type="EMBL" id="CCE80743.1"/>
    </source>
</evidence>
<dbReference type="EMBL" id="FO082052">
    <property type="protein sequence ID" value="CCE80743.1"/>
    <property type="molecule type" value="Genomic_DNA"/>
</dbReference>
<sequence length="335" mass="38595">MTHNLADTCDSFLKKTGILSHTYGIPDITKYDIENYDNKHVLSEEKHYHELHSLFLEKLEELLYLESLHKLKHETAYSIDQKFSKLVRENSQLIKLSQVSSAEPFDTDKLRTMRDSLKKHNDNVKKEFIGKFLQVSLPILRSIHNVDFGITSSEAKISYNLSQLYSNKEVVDSVNINSLIKCFNSRIELNEMLSIATAETEKVYNEILVPKIEEHSSIVKKVESSRHALMTKKRAQLAGLSVEKTDIKSVLETLITEWAYISILSDLIQSFIVTLPIDWYSTSSLKSILQKCEEISSRVAEYQSVLNFSNLDSYNDDELLLIDFDELIQNESFNK</sequence>
<dbReference type="OMA" id="HEASTQW"/>
<evidence type="ECO:0000313" key="3">
    <source>
        <dbReference type="Proteomes" id="UP000005222"/>
    </source>
</evidence>
<dbReference type="EMBL" id="FO082053">
    <property type="protein sequence ID" value="CCE79978.1"/>
    <property type="molecule type" value="Genomic_DNA"/>
</dbReference>
<dbReference type="HOGENOM" id="CLU_071090_0_0_1"/>
<reference evidence="2" key="1">
    <citation type="submission" date="2011-10" db="EMBL/GenBank/DDBJ databases">
        <authorList>
            <person name="Genoscope - CEA"/>
        </authorList>
    </citation>
    <scope>NUCLEOTIDE SEQUENCE</scope>
</reference>
<dbReference type="Proteomes" id="UP000005222">
    <property type="component" value="Chromosome G"/>
</dbReference>
<dbReference type="Proteomes" id="UP000005222">
    <property type="component" value="Chromosome H"/>
</dbReference>
<name>G8YH41_PICSO</name>
<gene>
    <name evidence="2" type="primary">Piso0_003071</name>
    <name evidence="1" type="ORF">GNLVRS01_PISO0G04252g</name>
    <name evidence="2" type="ORF">GNLVRS01_PISO0H04253g</name>
</gene>
<reference evidence="3" key="2">
    <citation type="journal article" date="2012" name="G3 (Bethesda)">
        <title>Pichia sorbitophila, an interspecies yeast hybrid reveals early steps of genome resolution following polyploidization.</title>
        <authorList>
            <person name="Leh Louis V."/>
            <person name="Despons L."/>
            <person name="Friedrich A."/>
            <person name="Martin T."/>
            <person name="Durrens P."/>
            <person name="Casaregola S."/>
            <person name="Neuveglise C."/>
            <person name="Fairhead C."/>
            <person name="Marck C."/>
            <person name="Cruz J.A."/>
            <person name="Straub M.L."/>
            <person name="Kugler V."/>
            <person name="Sacerdot C."/>
            <person name="Uzunov Z."/>
            <person name="Thierry A."/>
            <person name="Weiss S."/>
            <person name="Bleykasten C."/>
            <person name="De Montigny J."/>
            <person name="Jacques N."/>
            <person name="Jung P."/>
            <person name="Lemaire M."/>
            <person name="Mallet S."/>
            <person name="Morel G."/>
            <person name="Richard G.F."/>
            <person name="Sarkar A."/>
            <person name="Savel G."/>
            <person name="Schacherer J."/>
            <person name="Seret M.L."/>
            <person name="Talla E."/>
            <person name="Samson G."/>
            <person name="Jubin C."/>
            <person name="Poulain J."/>
            <person name="Vacherie B."/>
            <person name="Barbe V."/>
            <person name="Pelletier E."/>
            <person name="Sherman D.J."/>
            <person name="Westhof E."/>
            <person name="Weissenbach J."/>
            <person name="Baret P.V."/>
            <person name="Wincker P."/>
            <person name="Gaillardin C."/>
            <person name="Dujon B."/>
            <person name="Souciet J.L."/>
        </authorList>
    </citation>
    <scope>NUCLEOTIDE SEQUENCE [LARGE SCALE GENOMIC DNA]</scope>
    <source>
        <strain evidence="3">ATCC MYA-4447 / BCRC 22081 / CBS 7064 / NBRC 10061 / NRRL Y-12695</strain>
    </source>
</reference>
<organism evidence="2 3">
    <name type="scientific">Pichia sorbitophila (strain ATCC MYA-4447 / BCRC 22081 / CBS 7064 / NBRC 10061 / NRRL Y-12695)</name>
    <name type="common">Hybrid yeast</name>
    <dbReference type="NCBI Taxonomy" id="559304"/>
    <lineage>
        <taxon>Eukaryota</taxon>
        <taxon>Fungi</taxon>
        <taxon>Dikarya</taxon>
        <taxon>Ascomycota</taxon>
        <taxon>Saccharomycotina</taxon>
        <taxon>Pichiomycetes</taxon>
        <taxon>Debaryomycetaceae</taxon>
        <taxon>Millerozyma</taxon>
    </lineage>
</organism>
<dbReference type="eggNOG" id="ENOG502RQ36">
    <property type="taxonomic scope" value="Eukaryota"/>
</dbReference>
<dbReference type="AlphaFoldDB" id="G8YH41"/>
<dbReference type="InParanoid" id="G8YH41"/>